<keyword evidence="4" id="KW-1185">Reference proteome</keyword>
<dbReference type="InterPro" id="IPR014876">
    <property type="entry name" value="DEK_C"/>
</dbReference>
<evidence type="ECO:0000256" key="1">
    <source>
        <dbReference type="SAM" id="MobiDB-lite"/>
    </source>
</evidence>
<protein>
    <recommendedName>
        <fullName evidence="2">DEK-C domain-containing protein</fullName>
    </recommendedName>
</protein>
<name>A0A803M4S7_CHEQI</name>
<accession>A0A803M4S7</accession>
<sequence>MDVETADKIHVTVTDILNSSDSDSLTEKQIRHLASQKLNIDLSDLPRKFLIRQIIESFLRSSDQPQNDTVLPPNLPSTSINEPHKEIPLQHTEIKLPDSCRVICKLSQKRDLAVRYSGGRTVVSIGELSMKDGKAIPTPNKCINLFPDQWSLLRKSVPAVDEAIVEAESKIRSEPDNKQAFDKLDTSAYRSKQNGGGHFGRSGAEPTKKDGAHHRPRLMATRERTQDTSTVVSTPRRLVPIEVIRFDGKNYQEWADRMELYLNQLKVAYVLSEPCPSGLGVADKEIAQTLSAAERWMDDDHICRQNILNSLCDNLLRHYSEKSGTAKDLWEELKLVYLQEEHGSKVSLVKKYIDFQISEENSIFEQVHEFHQIADALIASGMYVEEKFHVNVIISKLPPSWKPYSIQLMKEDNLPVWMLMNQLKAEEESRQKGHMGDTLVPRANFPVFQPNKKYGPQKMPMKKPGFPHANPEADGVKKFKFCNICKKRGHYMEQCRFRKTEGMYIANVKDSVTSANAVVGSNGADKDGAVGPVILRFKIVPMVELMALALDMLNSKEIVASCGAVDVRLRGSDPSVDMQDSLDGIENETNDVPPSEGQEKPNVDESKENDDNPKGDEQEDNPTGNEQDVQNIDNNEISMNYVSTKTQWNKKDVIVNETFANSIAIDIVSDENDVEPRTVEECRRRSDWPKWKEAMLAELKSLEKREVFGKITLTPA</sequence>
<dbReference type="PANTHER" id="PTHR47592">
    <property type="entry name" value="PBF68 PROTEIN"/>
    <property type="match status" value="1"/>
</dbReference>
<dbReference type="GO" id="GO:0006355">
    <property type="term" value="P:regulation of DNA-templated transcription"/>
    <property type="evidence" value="ECO:0007669"/>
    <property type="project" value="InterPro"/>
</dbReference>
<dbReference type="GO" id="GO:0003677">
    <property type="term" value="F:DNA binding"/>
    <property type="evidence" value="ECO:0007669"/>
    <property type="project" value="InterPro"/>
</dbReference>
<organism evidence="3 4">
    <name type="scientific">Chenopodium quinoa</name>
    <name type="common">Quinoa</name>
    <dbReference type="NCBI Taxonomy" id="63459"/>
    <lineage>
        <taxon>Eukaryota</taxon>
        <taxon>Viridiplantae</taxon>
        <taxon>Streptophyta</taxon>
        <taxon>Embryophyta</taxon>
        <taxon>Tracheophyta</taxon>
        <taxon>Spermatophyta</taxon>
        <taxon>Magnoliopsida</taxon>
        <taxon>eudicotyledons</taxon>
        <taxon>Gunneridae</taxon>
        <taxon>Pentapetalae</taxon>
        <taxon>Caryophyllales</taxon>
        <taxon>Chenopodiaceae</taxon>
        <taxon>Chenopodioideae</taxon>
        <taxon>Atripliceae</taxon>
        <taxon>Chenopodium</taxon>
    </lineage>
</organism>
<evidence type="ECO:0000313" key="3">
    <source>
        <dbReference type="EnsemblPlants" id="AUR62023450-RA:cds"/>
    </source>
</evidence>
<dbReference type="PANTHER" id="PTHR47592:SF6">
    <property type="entry name" value="PBF68 PROTEIN"/>
    <property type="match status" value="1"/>
</dbReference>
<dbReference type="EnsemblPlants" id="AUR62023450-RA">
    <property type="protein sequence ID" value="AUR62023450-RA:cds"/>
    <property type="gene ID" value="AUR62023450"/>
</dbReference>
<feature type="domain" description="DEK-C" evidence="2">
    <location>
        <begin position="3"/>
        <end position="60"/>
    </location>
</feature>
<reference evidence="3" key="1">
    <citation type="journal article" date="2017" name="Nature">
        <title>The genome of Chenopodium quinoa.</title>
        <authorList>
            <person name="Jarvis D.E."/>
            <person name="Ho Y.S."/>
            <person name="Lightfoot D.J."/>
            <person name="Schmoeckel S.M."/>
            <person name="Li B."/>
            <person name="Borm T.J.A."/>
            <person name="Ohyanagi H."/>
            <person name="Mineta K."/>
            <person name="Michell C.T."/>
            <person name="Saber N."/>
            <person name="Kharbatia N.M."/>
            <person name="Rupper R.R."/>
            <person name="Sharp A.R."/>
            <person name="Dally N."/>
            <person name="Boughton B.A."/>
            <person name="Woo Y.H."/>
            <person name="Gao G."/>
            <person name="Schijlen E.G.W.M."/>
            <person name="Guo X."/>
            <person name="Momin A.A."/>
            <person name="Negrao S."/>
            <person name="Al-Babili S."/>
            <person name="Gehring C."/>
            <person name="Roessner U."/>
            <person name="Jung C."/>
            <person name="Murphy K."/>
            <person name="Arold S.T."/>
            <person name="Gojobori T."/>
            <person name="van der Linden C.G."/>
            <person name="van Loo E.N."/>
            <person name="Jellen E.N."/>
            <person name="Maughan P.J."/>
            <person name="Tester M."/>
        </authorList>
    </citation>
    <scope>NUCLEOTIDE SEQUENCE [LARGE SCALE GENOMIC DNA]</scope>
    <source>
        <strain evidence="3">cv. PI 614886</strain>
    </source>
</reference>
<dbReference type="Gene3D" id="2.30.31.10">
    <property type="entry name" value="Transcriptional Coactivator Pc4, Chain A"/>
    <property type="match status" value="1"/>
</dbReference>
<dbReference type="Pfam" id="PF08766">
    <property type="entry name" value="DEK_C"/>
    <property type="match status" value="1"/>
</dbReference>
<feature type="region of interest" description="Disordered" evidence="1">
    <location>
        <begin position="570"/>
        <end position="634"/>
    </location>
</feature>
<dbReference type="Pfam" id="PF14223">
    <property type="entry name" value="Retrotran_gag_2"/>
    <property type="match status" value="1"/>
</dbReference>
<proteinExistence type="predicted"/>
<evidence type="ECO:0000313" key="4">
    <source>
        <dbReference type="Proteomes" id="UP000596660"/>
    </source>
</evidence>
<dbReference type="PROSITE" id="PS51998">
    <property type="entry name" value="DEK_C"/>
    <property type="match status" value="1"/>
</dbReference>
<dbReference type="AlphaFoldDB" id="A0A803M4S7"/>
<feature type="compositionally biased region" description="Basic and acidic residues" evidence="1">
    <location>
        <begin position="597"/>
        <end position="616"/>
    </location>
</feature>
<dbReference type="InterPro" id="IPR009044">
    <property type="entry name" value="ssDNA-bd_transcriptional_reg"/>
</dbReference>
<feature type="region of interest" description="Disordered" evidence="1">
    <location>
        <begin position="190"/>
        <end position="216"/>
    </location>
</feature>
<reference evidence="3" key="2">
    <citation type="submission" date="2021-03" db="UniProtKB">
        <authorList>
            <consortium name="EnsemblPlants"/>
        </authorList>
    </citation>
    <scope>IDENTIFICATION</scope>
</reference>
<evidence type="ECO:0000259" key="2">
    <source>
        <dbReference type="PROSITE" id="PS51998"/>
    </source>
</evidence>
<feature type="compositionally biased region" description="Polar residues" evidence="1">
    <location>
        <begin position="621"/>
        <end position="634"/>
    </location>
</feature>
<dbReference type="Proteomes" id="UP000596660">
    <property type="component" value="Unplaced"/>
</dbReference>
<dbReference type="Gramene" id="AUR62023450-RA">
    <property type="protein sequence ID" value="AUR62023450-RA:cds"/>
    <property type="gene ID" value="AUR62023450"/>
</dbReference>